<reference evidence="2" key="1">
    <citation type="submission" date="2022-11" db="UniProtKB">
        <authorList>
            <consortium name="WormBaseParasite"/>
        </authorList>
    </citation>
    <scope>IDENTIFICATION</scope>
</reference>
<protein>
    <submittedName>
        <fullName evidence="2">Uncharacterized protein</fullName>
    </submittedName>
</protein>
<accession>A0A915CQ59</accession>
<proteinExistence type="predicted"/>
<dbReference type="AlphaFoldDB" id="A0A915CQ59"/>
<evidence type="ECO:0000313" key="1">
    <source>
        <dbReference type="Proteomes" id="UP000887574"/>
    </source>
</evidence>
<keyword evidence="1" id="KW-1185">Reference proteome</keyword>
<name>A0A915CQ59_9BILA</name>
<dbReference type="WBParaSite" id="jg1141">
    <property type="protein sequence ID" value="jg1141"/>
    <property type="gene ID" value="jg1141"/>
</dbReference>
<dbReference type="Proteomes" id="UP000887574">
    <property type="component" value="Unplaced"/>
</dbReference>
<sequence>MTTAASTSSHSNLVFICENNEQIAIPETFPKFSRFLREYLNTFMVDNADEKSRQAASSIQLTQIEKQHVKVIFDFVEQWKRKMPSEYNDVLLDEEHIKR</sequence>
<organism evidence="1 2">
    <name type="scientific">Ditylenchus dipsaci</name>
    <dbReference type="NCBI Taxonomy" id="166011"/>
    <lineage>
        <taxon>Eukaryota</taxon>
        <taxon>Metazoa</taxon>
        <taxon>Ecdysozoa</taxon>
        <taxon>Nematoda</taxon>
        <taxon>Chromadorea</taxon>
        <taxon>Rhabditida</taxon>
        <taxon>Tylenchina</taxon>
        <taxon>Tylenchomorpha</taxon>
        <taxon>Sphaerularioidea</taxon>
        <taxon>Anguinidae</taxon>
        <taxon>Anguininae</taxon>
        <taxon>Ditylenchus</taxon>
    </lineage>
</organism>
<evidence type="ECO:0000313" key="2">
    <source>
        <dbReference type="WBParaSite" id="jg1141"/>
    </source>
</evidence>